<name>A0A653DYA2_9PSED</name>
<evidence type="ECO:0000259" key="1">
    <source>
        <dbReference type="Pfam" id="PF00561"/>
    </source>
</evidence>
<reference evidence="2" key="1">
    <citation type="submission" date="2019-02" db="EMBL/GenBank/DDBJ databases">
        <authorList>
            <consortium name="Genoscope - CEA"/>
            <person name="William W."/>
        </authorList>
    </citation>
    <scope>NUCLEOTIDE SEQUENCE [LARGE SCALE GENOMIC DNA]</scope>
    <source>
        <strain evidence="2">YSy11</strain>
    </source>
</reference>
<dbReference type="RefSeq" id="WP_150547368.1">
    <property type="nucleotide sequence ID" value="NZ_LR215729.2"/>
</dbReference>
<proteinExistence type="predicted"/>
<protein>
    <submittedName>
        <fullName evidence="2">(R)-3-hydroxydecanoyl-ACP:CoA transacylase</fullName>
        <ecNumber evidence="2">2.4.1.-</ecNumber>
    </submittedName>
</protein>
<dbReference type="EMBL" id="LR215729">
    <property type="protein sequence ID" value="VEV95345.1"/>
    <property type="molecule type" value="Genomic_DNA"/>
</dbReference>
<organism evidence="2">
    <name type="scientific">Pseudomonas marincola</name>
    <dbReference type="NCBI Taxonomy" id="437900"/>
    <lineage>
        <taxon>Bacteria</taxon>
        <taxon>Pseudomonadati</taxon>
        <taxon>Pseudomonadota</taxon>
        <taxon>Gammaproteobacteria</taxon>
        <taxon>Pseudomonadales</taxon>
        <taxon>Pseudomonadaceae</taxon>
        <taxon>Pseudomonas</taxon>
    </lineage>
</organism>
<dbReference type="InterPro" id="IPR050228">
    <property type="entry name" value="Carboxylesterase_BioH"/>
</dbReference>
<feature type="domain" description="AB hydrolase-1" evidence="1">
    <location>
        <begin position="29"/>
        <end position="257"/>
    </location>
</feature>
<dbReference type="Pfam" id="PF00561">
    <property type="entry name" value="Abhydrolase_1"/>
    <property type="match status" value="1"/>
</dbReference>
<dbReference type="PANTHER" id="PTHR43194">
    <property type="entry name" value="HYDROLASE ALPHA/BETA FOLD FAMILY"/>
    <property type="match status" value="1"/>
</dbReference>
<dbReference type="Gene3D" id="3.40.50.1820">
    <property type="entry name" value="alpha/beta hydrolase"/>
    <property type="match status" value="1"/>
</dbReference>
<dbReference type="AlphaFoldDB" id="A0A653DYA2"/>
<dbReference type="GO" id="GO:0016757">
    <property type="term" value="F:glycosyltransferase activity"/>
    <property type="evidence" value="ECO:0007669"/>
    <property type="project" value="UniProtKB-KW"/>
</dbReference>
<gene>
    <name evidence="2" type="primary">phaG</name>
    <name evidence="2" type="ORF">PMYSY11_0298</name>
</gene>
<dbReference type="InterPro" id="IPR000073">
    <property type="entry name" value="AB_hydrolase_1"/>
</dbReference>
<sequence>MKPAIAVVDVNGIYKVHTEFYASPLARKTIILVNGSMATTASFAQTVKTLQPQFNVVLFDLPYAGRSRQHNDYDHLISKDDEANILLELIEHFKANFLMSFSWGSVAALLALAKRPARIEQAVISSFSPVLNEPMLDYMNRGLTFLEAADRENIGELVNSTIGKFLPSLFKRYNYRHVSSLHEHEYRQMHAHIKQVMRMESNCQMPYLARIDIPLLFINGENDEYTTAQDARLFGEYLPDCRFATIENAGHFLDMEHKSACEQTRDAIFGFLQSTRPVERLHYPQMDVQHAAMAV</sequence>
<dbReference type="PANTHER" id="PTHR43194:SF5">
    <property type="entry name" value="PIMELOYL-[ACYL-CARRIER PROTEIN] METHYL ESTER ESTERASE"/>
    <property type="match status" value="1"/>
</dbReference>
<dbReference type="EC" id="2.4.1.-" evidence="2"/>
<accession>A0A653DYA2</accession>
<keyword evidence="2" id="KW-0328">Glycosyltransferase</keyword>
<dbReference type="InterPro" id="IPR029058">
    <property type="entry name" value="AB_hydrolase_fold"/>
</dbReference>
<dbReference type="SUPFAM" id="SSF53474">
    <property type="entry name" value="alpha/beta-Hydrolases"/>
    <property type="match status" value="1"/>
</dbReference>
<evidence type="ECO:0000313" key="2">
    <source>
        <dbReference type="EMBL" id="VEV95345.1"/>
    </source>
</evidence>
<keyword evidence="2" id="KW-0808">Transferase</keyword>